<name>A0ABR4XJF3_9PORP</name>
<gene>
    <name evidence="2" type="ORF">HQ43_07055</name>
</gene>
<proteinExistence type="predicted"/>
<protein>
    <recommendedName>
        <fullName evidence="4">Transposase</fullName>
    </recommendedName>
</protein>
<dbReference type="EMBL" id="JQZV01000013">
    <property type="protein sequence ID" value="KGN91828.1"/>
    <property type="molecule type" value="Genomic_DNA"/>
</dbReference>
<comment type="caution">
    <text evidence="2">The sequence shown here is derived from an EMBL/GenBank/DDBJ whole genome shotgun (WGS) entry which is preliminary data.</text>
</comment>
<evidence type="ECO:0000313" key="2">
    <source>
        <dbReference type="EMBL" id="KGN91828.1"/>
    </source>
</evidence>
<evidence type="ECO:0000256" key="1">
    <source>
        <dbReference type="SAM" id="MobiDB-lite"/>
    </source>
</evidence>
<feature type="region of interest" description="Disordered" evidence="1">
    <location>
        <begin position="39"/>
        <end position="61"/>
    </location>
</feature>
<evidence type="ECO:0008006" key="4">
    <source>
        <dbReference type="Google" id="ProtNLM"/>
    </source>
</evidence>
<sequence length="61" mass="7205">MSLCFLNLYISHCFHCKTTERMLRTICLSVTFWLSGSEWSKETKNGKRTATEKEPITNRFE</sequence>
<organism evidence="2 3">
    <name type="scientific">Porphyromonas canoris</name>
    <dbReference type="NCBI Taxonomy" id="36875"/>
    <lineage>
        <taxon>Bacteria</taxon>
        <taxon>Pseudomonadati</taxon>
        <taxon>Bacteroidota</taxon>
        <taxon>Bacteroidia</taxon>
        <taxon>Bacteroidales</taxon>
        <taxon>Porphyromonadaceae</taxon>
        <taxon>Porphyromonas</taxon>
    </lineage>
</organism>
<dbReference type="Proteomes" id="UP000030101">
    <property type="component" value="Unassembled WGS sequence"/>
</dbReference>
<evidence type="ECO:0000313" key="3">
    <source>
        <dbReference type="Proteomes" id="UP000030101"/>
    </source>
</evidence>
<reference evidence="2 3" key="1">
    <citation type="submission" date="2014-08" db="EMBL/GenBank/DDBJ databases">
        <title>Porphyromonas canoris strain:OH2762 Genome sequencing.</title>
        <authorList>
            <person name="Wallis C."/>
            <person name="Deusch O."/>
            <person name="O'Flynn C."/>
            <person name="Davis I."/>
            <person name="Jospin G."/>
            <person name="Darling A.E."/>
            <person name="Coil D.A."/>
            <person name="Alexiev A."/>
            <person name="Horsfall A."/>
            <person name="Kirkwood N."/>
            <person name="Harris S."/>
            <person name="Eisen J.A."/>
        </authorList>
    </citation>
    <scope>NUCLEOTIDE SEQUENCE [LARGE SCALE GENOMIC DNA]</scope>
    <source>
        <strain evidence="3">COT-108 OH2762</strain>
    </source>
</reference>
<accession>A0ABR4XJF3</accession>
<keyword evidence="3" id="KW-1185">Reference proteome</keyword>